<accession>A0AAX4NZA2</accession>
<dbReference type="AlphaFoldDB" id="A0AAX4NZA2"/>
<dbReference type="Proteomes" id="UP001472866">
    <property type="component" value="Chromosome 01"/>
</dbReference>
<organism evidence="3 4">
    <name type="scientific">Chloropicon roscoffensis</name>
    <dbReference type="NCBI Taxonomy" id="1461544"/>
    <lineage>
        <taxon>Eukaryota</taxon>
        <taxon>Viridiplantae</taxon>
        <taxon>Chlorophyta</taxon>
        <taxon>Chloropicophyceae</taxon>
        <taxon>Chloropicales</taxon>
        <taxon>Chloropicaceae</taxon>
        <taxon>Chloropicon</taxon>
    </lineage>
</organism>
<dbReference type="GO" id="GO:0043248">
    <property type="term" value="P:proteasome assembly"/>
    <property type="evidence" value="ECO:0007669"/>
    <property type="project" value="InterPro"/>
</dbReference>
<evidence type="ECO:0000256" key="1">
    <source>
        <dbReference type="ARBA" id="ARBA00023186"/>
    </source>
</evidence>
<reference evidence="3 4" key="1">
    <citation type="submission" date="2024-03" db="EMBL/GenBank/DDBJ databases">
        <title>Complete genome sequence of the green alga Chloropicon roscoffensis RCC1871.</title>
        <authorList>
            <person name="Lemieux C."/>
            <person name="Pombert J.-F."/>
            <person name="Otis C."/>
            <person name="Turmel M."/>
        </authorList>
    </citation>
    <scope>NUCLEOTIDE SEQUENCE [LARGE SCALE GENOMIC DNA]</scope>
    <source>
        <strain evidence="3 4">RCC1871</strain>
    </source>
</reference>
<dbReference type="InterPro" id="IPR008012">
    <property type="entry name" value="Ump1"/>
</dbReference>
<dbReference type="EMBL" id="CP151501">
    <property type="protein sequence ID" value="WZN59249.1"/>
    <property type="molecule type" value="Genomic_DNA"/>
</dbReference>
<dbReference type="PANTHER" id="PTHR12828">
    <property type="entry name" value="PROTEASOME MATURATION PROTEIN UMP1"/>
    <property type="match status" value="1"/>
</dbReference>
<evidence type="ECO:0000256" key="2">
    <source>
        <dbReference type="ARBA" id="ARBA00043974"/>
    </source>
</evidence>
<protein>
    <submittedName>
        <fullName evidence="3">Proteasome maturation factor UMP1</fullName>
    </submittedName>
</protein>
<dbReference type="GO" id="GO:0005737">
    <property type="term" value="C:cytoplasm"/>
    <property type="evidence" value="ECO:0007669"/>
    <property type="project" value="TreeGrafter"/>
</dbReference>
<dbReference type="GO" id="GO:0000502">
    <property type="term" value="C:proteasome complex"/>
    <property type="evidence" value="ECO:0007669"/>
    <property type="project" value="UniProtKB-KW"/>
</dbReference>
<proteinExistence type="inferred from homology"/>
<gene>
    <name evidence="3" type="ORF">HKI87_01g07740</name>
</gene>
<dbReference type="GO" id="GO:0005634">
    <property type="term" value="C:nucleus"/>
    <property type="evidence" value="ECO:0007669"/>
    <property type="project" value="TreeGrafter"/>
</dbReference>
<name>A0AAX4NZA2_9CHLO</name>
<keyword evidence="1" id="KW-0143">Chaperone</keyword>
<evidence type="ECO:0000313" key="4">
    <source>
        <dbReference type="Proteomes" id="UP001472866"/>
    </source>
</evidence>
<evidence type="ECO:0000313" key="3">
    <source>
        <dbReference type="EMBL" id="WZN59249.1"/>
    </source>
</evidence>
<keyword evidence="4" id="KW-1185">Reference proteome</keyword>
<dbReference type="PANTHER" id="PTHR12828:SF3">
    <property type="entry name" value="PROTEASOME MATURATION PROTEIN"/>
    <property type="match status" value="1"/>
</dbReference>
<comment type="similarity">
    <text evidence="2">Belongs to the POMP/UMP1 family.</text>
</comment>
<keyword evidence="3" id="KW-0647">Proteasome</keyword>
<sequence length="136" mass="14640">MEGSVPFFHEPVDTLRHGLPSAKADAQAAHPLQKKMISDNARERADKLGMLGNLYGTAFPIKMQIEEQMMASVQRLPGLPSSNLCAEALSGKLDDFDFADALGQGKDESETALPDVHALLEARLGVSKAAPTRELP</sequence>
<dbReference type="Pfam" id="PF05348">
    <property type="entry name" value="UMP1"/>
    <property type="match status" value="1"/>
</dbReference>